<dbReference type="PANTHER" id="PTHR12147:SF26">
    <property type="entry name" value="PEPTIDASE M28 DOMAIN-CONTAINING PROTEIN"/>
    <property type="match status" value="1"/>
</dbReference>
<keyword evidence="5" id="KW-1185">Reference proteome</keyword>
<comment type="caution">
    <text evidence="4">The sequence shown here is derived from an EMBL/GenBank/DDBJ whole genome shotgun (WGS) entry which is preliminary data.</text>
</comment>
<dbReference type="InterPro" id="IPR007484">
    <property type="entry name" value="Peptidase_M28"/>
</dbReference>
<evidence type="ECO:0000256" key="1">
    <source>
        <dbReference type="ARBA" id="ARBA00023049"/>
    </source>
</evidence>
<sequence>MAALLAAAGAASAAAPATTSAAPATPKQPDITAQQAQISKILGEVSQQRIEGHIRKLVSFGTRHTMSETESPTRGIGAARRWIKAELERCGAGTPLQVTYDSHVAPVSARITKPTEIVNVVATLPGTQAASKERMYVVSGHYDSRASDVMDATSDAPGANDDASGTAAIMELACVMAKYKFDATLVFMAVAAEEQGLIGARHWAVGAREKNWNVAGMFTNDIIGSSKGDDGKVDNKQVRLFAQSIPATKEMSEAVRQLVATGGENDSLSRQLARHTKEQGERYVKGFKVSVIQRHDRYLRGGDHMPFLEQGYAALRFTEPAEDFSHQHQDLRTENGKVYGDTIDHVDFDYIAKVTRVNGAAMASLALAPAAPQEVKLRTAALTNDSTLVWKANGEPDLAGYRIVWRDTTSANWEGSKWVGNVTEATLDLSKDNVFFGVQAVDKDGNVSVATYPLPLR</sequence>
<dbReference type="Pfam" id="PF04389">
    <property type="entry name" value="Peptidase_M28"/>
    <property type="match status" value="1"/>
</dbReference>
<name>A0A7W9WVK5_9BURK</name>
<dbReference type="InterPro" id="IPR045175">
    <property type="entry name" value="M28_fam"/>
</dbReference>
<dbReference type="EMBL" id="JACHBX010000001">
    <property type="protein sequence ID" value="MBB6132214.1"/>
    <property type="molecule type" value="Genomic_DNA"/>
</dbReference>
<keyword evidence="1" id="KW-0378">Hydrolase</keyword>
<dbReference type="PROSITE" id="PS50853">
    <property type="entry name" value="FN3"/>
    <property type="match status" value="1"/>
</dbReference>
<dbReference type="GO" id="GO:0006508">
    <property type="term" value="P:proteolysis"/>
    <property type="evidence" value="ECO:0007669"/>
    <property type="project" value="InterPro"/>
</dbReference>
<evidence type="ECO:0000313" key="4">
    <source>
        <dbReference type="EMBL" id="MBB6132214.1"/>
    </source>
</evidence>
<feature type="domain" description="Fibronectin type-III" evidence="3">
    <location>
        <begin position="368"/>
        <end position="457"/>
    </location>
</feature>
<dbReference type="SUPFAM" id="SSF53187">
    <property type="entry name" value="Zn-dependent exopeptidases"/>
    <property type="match status" value="1"/>
</dbReference>
<protein>
    <recommendedName>
        <fullName evidence="3">Fibronectin type-III domain-containing protein</fullName>
    </recommendedName>
</protein>
<feature type="chain" id="PRO_5030576383" description="Fibronectin type-III domain-containing protein" evidence="2">
    <location>
        <begin position="22"/>
        <end position="457"/>
    </location>
</feature>
<dbReference type="AlphaFoldDB" id="A0A7W9WVK5"/>
<organism evidence="4 5">
    <name type="scientific">Massilia aurea</name>
    <dbReference type="NCBI Taxonomy" id="373040"/>
    <lineage>
        <taxon>Bacteria</taxon>
        <taxon>Pseudomonadati</taxon>
        <taxon>Pseudomonadota</taxon>
        <taxon>Betaproteobacteria</taxon>
        <taxon>Burkholderiales</taxon>
        <taxon>Oxalobacteraceae</taxon>
        <taxon>Telluria group</taxon>
        <taxon>Massilia</taxon>
    </lineage>
</organism>
<evidence type="ECO:0000256" key="2">
    <source>
        <dbReference type="SAM" id="SignalP"/>
    </source>
</evidence>
<dbReference type="GO" id="GO:0008235">
    <property type="term" value="F:metalloexopeptidase activity"/>
    <property type="evidence" value="ECO:0007669"/>
    <property type="project" value="InterPro"/>
</dbReference>
<dbReference type="Gene3D" id="3.40.630.10">
    <property type="entry name" value="Zn peptidases"/>
    <property type="match status" value="1"/>
</dbReference>
<dbReference type="PANTHER" id="PTHR12147">
    <property type="entry name" value="METALLOPEPTIDASE M28 FAMILY MEMBER"/>
    <property type="match status" value="1"/>
</dbReference>
<proteinExistence type="predicted"/>
<evidence type="ECO:0000313" key="5">
    <source>
        <dbReference type="Proteomes" id="UP000540787"/>
    </source>
</evidence>
<dbReference type="InterPro" id="IPR013783">
    <property type="entry name" value="Ig-like_fold"/>
</dbReference>
<accession>A0A7W9WVK5</accession>
<evidence type="ECO:0000259" key="3">
    <source>
        <dbReference type="PROSITE" id="PS50853"/>
    </source>
</evidence>
<gene>
    <name evidence="4" type="ORF">HD842_000325</name>
</gene>
<dbReference type="InterPro" id="IPR003961">
    <property type="entry name" value="FN3_dom"/>
</dbReference>
<dbReference type="Gene3D" id="2.60.40.10">
    <property type="entry name" value="Immunoglobulins"/>
    <property type="match status" value="1"/>
</dbReference>
<keyword evidence="2" id="KW-0732">Signal</keyword>
<keyword evidence="1" id="KW-0645">Protease</keyword>
<reference evidence="4 5" key="1">
    <citation type="submission" date="2020-08" db="EMBL/GenBank/DDBJ databases">
        <title>The Agave Microbiome: Exploring the role of microbial communities in plant adaptations to desert environments.</title>
        <authorList>
            <person name="Partida-Martinez L.P."/>
        </authorList>
    </citation>
    <scope>NUCLEOTIDE SEQUENCE [LARGE SCALE GENOMIC DNA]</scope>
    <source>
        <strain evidence="4 5">AT3.2</strain>
    </source>
</reference>
<dbReference type="Proteomes" id="UP000540787">
    <property type="component" value="Unassembled WGS sequence"/>
</dbReference>
<feature type="signal peptide" evidence="2">
    <location>
        <begin position="1"/>
        <end position="21"/>
    </location>
</feature>
<keyword evidence="1" id="KW-0482">Metalloprotease</keyword>